<accession>A0A0F3GRC0</accession>
<reference evidence="4 5" key="1">
    <citation type="submission" date="2015-02" db="EMBL/GenBank/DDBJ databases">
        <title>Single-cell genomics of uncultivated deep-branching MTB reveals a conserved set of magnetosome genes.</title>
        <authorList>
            <person name="Kolinko S."/>
            <person name="Richter M."/>
            <person name="Glockner F.O."/>
            <person name="Brachmann A."/>
            <person name="Schuler D."/>
        </authorList>
    </citation>
    <scope>NUCLEOTIDE SEQUENCE [LARGE SCALE GENOMIC DNA]</scope>
    <source>
        <strain evidence="4">TM-1</strain>
    </source>
</reference>
<protein>
    <submittedName>
        <fullName evidence="4">ISXoo13 transposase</fullName>
    </submittedName>
</protein>
<evidence type="ECO:0000259" key="2">
    <source>
        <dbReference type="Pfam" id="PF13542"/>
    </source>
</evidence>
<comment type="caution">
    <text evidence="4">The sequence shown here is derived from an EMBL/GenBank/DDBJ whole genome shotgun (WGS) entry which is preliminary data.</text>
</comment>
<dbReference type="AlphaFoldDB" id="A0A0F3GRC0"/>
<dbReference type="InterPro" id="IPR029261">
    <property type="entry name" value="Transposase_Znf"/>
</dbReference>
<name>A0A0F3GRC0_9BACT</name>
<dbReference type="PANTHER" id="PTHR33498">
    <property type="entry name" value="TRANSPOSASE FOR INSERTION SEQUENCE ELEMENT IS1557"/>
    <property type="match status" value="1"/>
</dbReference>
<sequence length="410" mass="48235">MEMLENLFEQALNIQLPWKVTSINFKKVEKVIDIYIDFARGSIFKCSKCGNNSKAYDTTEKKWRHLNFFEYESYIIARVPRTDCNECGVLQIEVPWARSGADFTYLFDSLMMILCREMPVNKVSQIVKEDDNKLWRLMHHYTEEARKLEDYSNVKAIGVDETSKKKGHDYVTLFVDLEDKKTIFVTEGKGSETVKQFKEDFENHNGVPENIKDASIDMSPAFIKGIGEVFPNAEITFDKFHIMKIINSAVDEVRRNEVKEQIILRGKKYIFLKNRDELTETQKEELKKIELMLYLNLQTIRAFHIRENFQSIYTEQTKEEFELKLHKWYFWATHSRLKPIYEAAKTIKRHWSGVTRWYESRINNGILEGLNSLIQAAKAKARGYKTFKNIKTIIYMLTGKLDYTKIGLPT</sequence>
<feature type="domain" description="Transposase IS204/IS1001/IS1096/IS1165 helix-turn-helix" evidence="2">
    <location>
        <begin position="93"/>
        <end position="141"/>
    </location>
</feature>
<dbReference type="InterPro" id="IPR002560">
    <property type="entry name" value="Transposase_DDE"/>
</dbReference>
<dbReference type="PATRIC" id="fig|29290.4.peg.4382"/>
<feature type="domain" description="Transposase IS204/IS1001/IS1096/IS1165 zinc-finger" evidence="3">
    <location>
        <begin position="45"/>
        <end position="87"/>
    </location>
</feature>
<evidence type="ECO:0000259" key="1">
    <source>
        <dbReference type="Pfam" id="PF01610"/>
    </source>
</evidence>
<dbReference type="InterPro" id="IPR032877">
    <property type="entry name" value="Transposase_HTH"/>
</dbReference>
<dbReference type="Pfam" id="PF01610">
    <property type="entry name" value="DDE_Tnp_ISL3"/>
    <property type="match status" value="1"/>
</dbReference>
<dbReference type="NCBIfam" id="NF033550">
    <property type="entry name" value="transpos_ISL3"/>
    <property type="match status" value="1"/>
</dbReference>
<keyword evidence="5" id="KW-1185">Reference proteome</keyword>
<organism evidence="4 5">
    <name type="scientific">Candidatus Magnetobacterium bavaricum</name>
    <dbReference type="NCBI Taxonomy" id="29290"/>
    <lineage>
        <taxon>Bacteria</taxon>
        <taxon>Pseudomonadati</taxon>
        <taxon>Nitrospirota</taxon>
        <taxon>Thermodesulfovibrionia</taxon>
        <taxon>Thermodesulfovibrionales</taxon>
        <taxon>Candidatus Magnetobacteriaceae</taxon>
        <taxon>Candidatus Magnetobacterium</taxon>
    </lineage>
</organism>
<dbReference type="InterPro" id="IPR047951">
    <property type="entry name" value="Transpos_ISL3"/>
</dbReference>
<evidence type="ECO:0000313" key="5">
    <source>
        <dbReference type="Proteomes" id="UP000033423"/>
    </source>
</evidence>
<feature type="domain" description="Transposase IS204/IS1001/IS1096/IS1165 DDE" evidence="1">
    <location>
        <begin position="157"/>
        <end position="394"/>
    </location>
</feature>
<proteinExistence type="predicted"/>
<dbReference type="Pfam" id="PF13542">
    <property type="entry name" value="HTH_Tnp_ISL3"/>
    <property type="match status" value="1"/>
</dbReference>
<gene>
    <name evidence="4" type="ORF">MBAV_003306</name>
</gene>
<evidence type="ECO:0000259" key="3">
    <source>
        <dbReference type="Pfam" id="PF14690"/>
    </source>
</evidence>
<evidence type="ECO:0000313" key="4">
    <source>
        <dbReference type="EMBL" id="KJU84499.1"/>
    </source>
</evidence>
<dbReference type="Proteomes" id="UP000033423">
    <property type="component" value="Unassembled WGS sequence"/>
</dbReference>
<dbReference type="EMBL" id="LACI01001422">
    <property type="protein sequence ID" value="KJU84499.1"/>
    <property type="molecule type" value="Genomic_DNA"/>
</dbReference>
<dbReference type="Pfam" id="PF14690">
    <property type="entry name" value="Zn_ribbon_ISL3"/>
    <property type="match status" value="1"/>
</dbReference>
<dbReference type="PANTHER" id="PTHR33498:SF1">
    <property type="entry name" value="TRANSPOSASE FOR INSERTION SEQUENCE ELEMENT IS1557"/>
    <property type="match status" value="1"/>
</dbReference>